<dbReference type="InterPro" id="IPR027451">
    <property type="entry name" value="EmbABC_dom1"/>
</dbReference>
<keyword evidence="2" id="KW-0472">Membrane</keyword>
<comment type="caution">
    <text evidence="4">The sequence shown here is derived from an EMBL/GenBank/DDBJ whole genome shotgun (WGS) entry which is preliminary data.</text>
</comment>
<dbReference type="InterPro" id="IPR040920">
    <property type="entry name" value="Arabino_trans_N"/>
</dbReference>
<dbReference type="AlphaFoldDB" id="A0A2S8BSH3"/>
<evidence type="ECO:0000256" key="1">
    <source>
        <dbReference type="SAM" id="MobiDB-lite"/>
    </source>
</evidence>
<keyword evidence="2" id="KW-0812">Transmembrane</keyword>
<feature type="compositionally biased region" description="Pro residues" evidence="1">
    <location>
        <begin position="264"/>
        <end position="273"/>
    </location>
</feature>
<evidence type="ECO:0000259" key="3">
    <source>
        <dbReference type="Pfam" id="PF17689"/>
    </source>
</evidence>
<gene>
    <name evidence="4" type="primary">embA_3</name>
    <name evidence="4" type="ORF">C1Y40_00138</name>
</gene>
<feature type="compositionally biased region" description="Polar residues" evidence="1">
    <location>
        <begin position="250"/>
        <end position="260"/>
    </location>
</feature>
<protein>
    <submittedName>
        <fullName evidence="4">Putative arabinosyltransferase A</fullName>
        <ecNumber evidence="4">2.4.2.-</ecNumber>
    </submittedName>
</protein>
<evidence type="ECO:0000313" key="5">
    <source>
        <dbReference type="Proteomes" id="UP000238296"/>
    </source>
</evidence>
<dbReference type="Proteomes" id="UP000238296">
    <property type="component" value="Unassembled WGS sequence"/>
</dbReference>
<feature type="transmembrane region" description="Helical" evidence="2">
    <location>
        <begin position="12"/>
        <end position="35"/>
    </location>
</feature>
<feature type="region of interest" description="Disordered" evidence="1">
    <location>
        <begin position="234"/>
        <end position="273"/>
    </location>
</feature>
<feature type="domain" description="Arabinosyltransferas concanavalin like" evidence="3">
    <location>
        <begin position="38"/>
        <end position="194"/>
    </location>
</feature>
<keyword evidence="4" id="KW-0808">Transferase</keyword>
<sequence length="273" mass="27848">MPTDDNQRSRYRIARLIAVVAGIAGALLCGVVPLLPVKQTTATILWPQGTTDGHVTDITAPLVAGAPQALDVSIPCSAIATLPTDGGLVFSTVPLGGVDATKSGLFVRANKDTVVVAFRDSVATVAKREAVAASACSVLHIWANVGGVGADFVGIPGATGTLPVEKKPQVGGVFTEMKVGAQPGLSARIDIDTRFITAPTTLKRAAMALGCCACWPRSARWRCWTAGRDDGCRATGVGSGRSGPRPGWPTSVSSGPCCSGTSSAPPPRTTATT</sequence>
<proteinExistence type="predicted"/>
<dbReference type="Pfam" id="PF17689">
    <property type="entry name" value="Arabino_trans_N"/>
    <property type="match status" value="1"/>
</dbReference>
<keyword evidence="2" id="KW-1133">Transmembrane helix</keyword>
<evidence type="ECO:0000313" key="4">
    <source>
        <dbReference type="EMBL" id="PQM49630.1"/>
    </source>
</evidence>
<name>A0A2S8BSH3_9MYCO</name>
<organism evidence="4 5">
    <name type="scientific">Mycobacterium talmoniae</name>
    <dbReference type="NCBI Taxonomy" id="1858794"/>
    <lineage>
        <taxon>Bacteria</taxon>
        <taxon>Bacillati</taxon>
        <taxon>Actinomycetota</taxon>
        <taxon>Actinomycetes</taxon>
        <taxon>Mycobacteriales</taxon>
        <taxon>Mycobacteriaceae</taxon>
        <taxon>Mycobacterium</taxon>
    </lineage>
</organism>
<dbReference type="Gene3D" id="2.60.120.610">
    <property type="entry name" value="arabinofuranosyltransferase like domain"/>
    <property type="match status" value="1"/>
</dbReference>
<keyword evidence="4" id="KW-0328">Glycosyltransferase</keyword>
<reference evidence="4 5" key="1">
    <citation type="journal article" date="2017" name="Int. J. Syst. Evol. Microbiol.">
        <title>Mycobacterium talmoniae sp. nov., a slowly growing mycobacterium isolated from human respiratory samples.</title>
        <authorList>
            <person name="Davidson R.M."/>
            <person name="DeGroote M.A."/>
            <person name="Marola J.L."/>
            <person name="Buss S."/>
            <person name="Jones V."/>
            <person name="McNeil M.R."/>
            <person name="Freifeld A.G."/>
            <person name="Elaine Epperson L."/>
            <person name="Hasan N.A."/>
            <person name="Jackson M."/>
            <person name="Iwen P.C."/>
            <person name="Salfinger M."/>
            <person name="Strong M."/>
        </authorList>
    </citation>
    <scope>NUCLEOTIDE SEQUENCE [LARGE SCALE GENOMIC DNA]</scope>
    <source>
        <strain evidence="4 5">ATCC BAA-2683</strain>
    </source>
</reference>
<dbReference type="EMBL" id="PPEA01000028">
    <property type="protein sequence ID" value="PQM49630.1"/>
    <property type="molecule type" value="Genomic_DNA"/>
</dbReference>
<evidence type="ECO:0000256" key="2">
    <source>
        <dbReference type="SAM" id="Phobius"/>
    </source>
</evidence>
<dbReference type="GO" id="GO:0016757">
    <property type="term" value="F:glycosyltransferase activity"/>
    <property type="evidence" value="ECO:0007669"/>
    <property type="project" value="UniProtKB-KW"/>
</dbReference>
<dbReference type="EC" id="2.4.2.-" evidence="4"/>
<accession>A0A2S8BSH3</accession>